<dbReference type="EMBL" id="CP013342">
    <property type="protein sequence ID" value="AMU95128.1"/>
    <property type="molecule type" value="Genomic_DNA"/>
</dbReference>
<dbReference type="Proteomes" id="UP000076234">
    <property type="component" value="Chromosome"/>
</dbReference>
<protein>
    <submittedName>
        <fullName evidence="1">N-formylglutamate deformylase</fullName>
    </submittedName>
</protein>
<dbReference type="KEGG" id="ster:AOA14_10975"/>
<dbReference type="Gene3D" id="3.40.630.40">
    <property type="entry name" value="Zn-dependent exopeptidases"/>
    <property type="match status" value="1"/>
</dbReference>
<accession>A0A142VZ88</accession>
<dbReference type="SUPFAM" id="SSF53187">
    <property type="entry name" value="Zn-dependent exopeptidases"/>
    <property type="match status" value="1"/>
</dbReference>
<dbReference type="Pfam" id="PF05013">
    <property type="entry name" value="FGase"/>
    <property type="match status" value="1"/>
</dbReference>
<proteinExistence type="predicted"/>
<name>A0A142VZ88_9SPHN</name>
<reference evidence="2" key="1">
    <citation type="submission" date="2015-11" db="EMBL/GenBank/DDBJ databases">
        <title>Complete genome sequence of a polyethylene glycol-degrading strain Sphingopyxis terrae strain 203-1 (NBRC 15098).</title>
        <authorList>
            <person name="Yoshiyuki O."/>
            <person name="Shouta N."/>
            <person name="Nagata Y."/>
            <person name="Numata M."/>
            <person name="Tsuchikane K."/>
            <person name="Hosoyama A."/>
            <person name="Yamazoe A."/>
            <person name="Tsuda M."/>
            <person name="Fujita N."/>
            <person name="Kawai F."/>
        </authorList>
    </citation>
    <scope>NUCLEOTIDE SEQUENCE [LARGE SCALE GENOMIC DNA]</scope>
    <source>
        <strain evidence="2">203-1</strain>
    </source>
</reference>
<dbReference type="NCBIfam" id="TIGR02017">
    <property type="entry name" value="hutG_amidohyd"/>
    <property type="match status" value="1"/>
</dbReference>
<evidence type="ECO:0000313" key="1">
    <source>
        <dbReference type="EMBL" id="AMU95128.1"/>
    </source>
</evidence>
<dbReference type="InterPro" id="IPR007709">
    <property type="entry name" value="N-FG_amidohydro"/>
</dbReference>
<dbReference type="RefSeq" id="WP_062901836.1">
    <property type="nucleotide sequence ID" value="NZ_CP013342.1"/>
</dbReference>
<organism evidence="1 2">
    <name type="scientific">Sphingopyxis terrae subsp. terrae NBRC 15098</name>
    <dbReference type="NCBI Taxonomy" id="1219058"/>
    <lineage>
        <taxon>Bacteria</taxon>
        <taxon>Pseudomonadati</taxon>
        <taxon>Pseudomonadota</taxon>
        <taxon>Alphaproteobacteria</taxon>
        <taxon>Sphingomonadales</taxon>
        <taxon>Sphingomonadaceae</taxon>
        <taxon>Sphingopyxis</taxon>
    </lineage>
</organism>
<reference evidence="1 2" key="2">
    <citation type="journal article" date="2016" name="Genome Announc.">
        <title>Complete Genome Sequence of Sphingopyxis terrae Strain 203-1 (NBRC 111660), a Polyethylene Glycol Degrader.</title>
        <authorList>
            <person name="Ohtsubo Y."/>
            <person name="Nonoyama S."/>
            <person name="Nagata Y."/>
            <person name="Numata M."/>
            <person name="Tsuchikane K."/>
            <person name="Hosoyama A."/>
            <person name="Yamazoe A."/>
            <person name="Tsuda M."/>
            <person name="Fujita N."/>
            <person name="Kawai F."/>
        </authorList>
    </citation>
    <scope>NUCLEOTIDE SEQUENCE [LARGE SCALE GENOMIC DNA]</scope>
    <source>
        <strain evidence="1 2">203-1</strain>
    </source>
</reference>
<dbReference type="InterPro" id="IPR010247">
    <property type="entry name" value="HutG_amidohyd"/>
</dbReference>
<sequence length="267" mass="29226">MDWLRIHRGDAPLIVAFPHGGTDLAGLDDQFVSPWRAQLDTDWWIADLYAFALDLGATTIATAISRSVIDMNRDPSGASLYPGQATTELCPTTTFDGDPLYRFGAPDETEVVRRLGLYHRPYHDAIAAEIERLKAQHRKVILYDAHSIRSHVPRLFDGELPQFNIGTNGGATCAPELETVVASICAASGHSHVVNGRFKGGWTTRHYGHPDAGIHAIQMELAQRGYMVEPASFDPGNWPSPLDSDPAILPTLQQVIAATLDFAKGYP</sequence>
<dbReference type="AlphaFoldDB" id="A0A142VZ88"/>
<gene>
    <name evidence="1" type="ORF">AOA14_10975</name>
</gene>
<evidence type="ECO:0000313" key="2">
    <source>
        <dbReference type="Proteomes" id="UP000076234"/>
    </source>
</evidence>
<dbReference type="STRING" id="1219058.AOA14_10975"/>